<gene>
    <name evidence="4" type="ORF">DZC73_10280</name>
</gene>
<keyword evidence="5" id="KW-1185">Reference proteome</keyword>
<evidence type="ECO:0000259" key="3">
    <source>
        <dbReference type="PROSITE" id="PS50930"/>
    </source>
</evidence>
<comment type="caution">
    <text evidence="4">The sequence shown here is derived from an EMBL/GenBank/DDBJ whole genome shotgun (WGS) entry which is preliminary data.</text>
</comment>
<feature type="modified residue" description="4-aspartylphosphate" evidence="1">
    <location>
        <position position="64"/>
    </location>
</feature>
<evidence type="ECO:0000313" key="4">
    <source>
        <dbReference type="EMBL" id="RQP25216.1"/>
    </source>
</evidence>
<reference evidence="4 5" key="1">
    <citation type="submission" date="2018-08" db="EMBL/GenBank/DDBJ databases">
        <authorList>
            <person name="Khan S.A."/>
            <person name="Jeon C.O."/>
            <person name="Chun B.H."/>
            <person name="Jeong S.E."/>
        </authorList>
    </citation>
    <scope>NUCLEOTIDE SEQUENCE [LARGE SCALE GENOMIC DNA]</scope>
    <source>
        <strain evidence="4 5">S-16</strain>
    </source>
</reference>
<evidence type="ECO:0000259" key="2">
    <source>
        <dbReference type="PROSITE" id="PS50110"/>
    </source>
</evidence>
<organism evidence="4 5">
    <name type="scientific">Piscinibacter terrae</name>
    <dbReference type="NCBI Taxonomy" id="2496871"/>
    <lineage>
        <taxon>Bacteria</taxon>
        <taxon>Pseudomonadati</taxon>
        <taxon>Pseudomonadota</taxon>
        <taxon>Betaproteobacteria</taxon>
        <taxon>Burkholderiales</taxon>
        <taxon>Sphaerotilaceae</taxon>
        <taxon>Piscinibacter</taxon>
    </lineage>
</organism>
<dbReference type="EMBL" id="QUSW01000002">
    <property type="protein sequence ID" value="RQP25216.1"/>
    <property type="molecule type" value="Genomic_DNA"/>
</dbReference>
<accession>A0A3N7HV49</accession>
<keyword evidence="1" id="KW-0597">Phosphoprotein</keyword>
<sequence>MTTEPASANLRVLVVDDEELARLRLRSLVGDCPQPKAEVVGEAGNATQALVWLQSQHCDLMLLDIHMPGRDGMQLAAELRTMPSPPAIVFVTAHAEHALQAFELEAVDYLTKPVRRERLHAALQRVAQRMAIAPPVVAPTEDAEPVVIVSDRGRVVRVPVSDVLYLKAELKYVTLRTAQHTYVLDDALSDLEQRLGDRFIRVHRNALVAKKAVRALERRIIAGTDDEGGESWAVRVAPVDEWLAVSRRQATAVREALVAAGL</sequence>
<dbReference type="OrthoDB" id="236568at2"/>
<dbReference type="GO" id="GO:0003677">
    <property type="term" value="F:DNA binding"/>
    <property type="evidence" value="ECO:0007669"/>
    <property type="project" value="UniProtKB-KW"/>
</dbReference>
<dbReference type="SUPFAM" id="SSF52172">
    <property type="entry name" value="CheY-like"/>
    <property type="match status" value="1"/>
</dbReference>
<feature type="domain" description="Response regulatory" evidence="2">
    <location>
        <begin position="11"/>
        <end position="127"/>
    </location>
</feature>
<dbReference type="InterPro" id="IPR001789">
    <property type="entry name" value="Sig_transdc_resp-reg_receiver"/>
</dbReference>
<dbReference type="PANTHER" id="PTHR37299">
    <property type="entry name" value="TRANSCRIPTIONAL REGULATOR-RELATED"/>
    <property type="match status" value="1"/>
</dbReference>
<dbReference type="Proteomes" id="UP000267464">
    <property type="component" value="Unassembled WGS sequence"/>
</dbReference>
<dbReference type="Pfam" id="PF00072">
    <property type="entry name" value="Response_reg"/>
    <property type="match status" value="1"/>
</dbReference>
<dbReference type="InterPro" id="IPR007492">
    <property type="entry name" value="LytTR_DNA-bd_dom"/>
</dbReference>
<dbReference type="RefSeq" id="WP_124540125.1">
    <property type="nucleotide sequence ID" value="NZ_QUSW01000002.1"/>
</dbReference>
<dbReference type="Pfam" id="PF04397">
    <property type="entry name" value="LytTR"/>
    <property type="match status" value="1"/>
</dbReference>
<dbReference type="PANTHER" id="PTHR37299:SF1">
    <property type="entry name" value="STAGE 0 SPORULATION PROTEIN A HOMOLOG"/>
    <property type="match status" value="1"/>
</dbReference>
<dbReference type="GO" id="GO:0000156">
    <property type="term" value="F:phosphorelay response regulator activity"/>
    <property type="evidence" value="ECO:0007669"/>
    <property type="project" value="InterPro"/>
</dbReference>
<dbReference type="AlphaFoldDB" id="A0A3N7HV49"/>
<keyword evidence="4" id="KW-0238">DNA-binding</keyword>
<dbReference type="InterPro" id="IPR046947">
    <property type="entry name" value="LytR-like"/>
</dbReference>
<evidence type="ECO:0000256" key="1">
    <source>
        <dbReference type="PROSITE-ProRule" id="PRU00169"/>
    </source>
</evidence>
<dbReference type="PROSITE" id="PS50930">
    <property type="entry name" value="HTH_LYTTR"/>
    <property type="match status" value="1"/>
</dbReference>
<dbReference type="PROSITE" id="PS50110">
    <property type="entry name" value="RESPONSE_REGULATORY"/>
    <property type="match status" value="1"/>
</dbReference>
<reference evidence="4 5" key="2">
    <citation type="submission" date="2018-12" db="EMBL/GenBank/DDBJ databases">
        <title>Rhizobacter gummiphilus sp. nov., a rubber-degrading bacterium isolated from the soil of a botanical garden in Japan.</title>
        <authorList>
            <person name="Shunsuke S.S."/>
        </authorList>
    </citation>
    <scope>NUCLEOTIDE SEQUENCE [LARGE SCALE GENOMIC DNA]</scope>
    <source>
        <strain evidence="4 5">S-16</strain>
    </source>
</reference>
<dbReference type="Gene3D" id="2.40.50.1020">
    <property type="entry name" value="LytTr DNA-binding domain"/>
    <property type="match status" value="1"/>
</dbReference>
<dbReference type="InterPro" id="IPR011006">
    <property type="entry name" value="CheY-like_superfamily"/>
</dbReference>
<proteinExistence type="predicted"/>
<name>A0A3N7HV49_9BURK</name>
<evidence type="ECO:0000313" key="5">
    <source>
        <dbReference type="Proteomes" id="UP000267464"/>
    </source>
</evidence>
<dbReference type="Gene3D" id="3.40.50.2300">
    <property type="match status" value="1"/>
</dbReference>
<feature type="domain" description="HTH LytTR-type" evidence="3">
    <location>
        <begin position="147"/>
        <end position="218"/>
    </location>
</feature>
<protein>
    <submittedName>
        <fullName evidence="4">DNA-binding response regulator</fullName>
    </submittedName>
</protein>
<dbReference type="SMART" id="SM00850">
    <property type="entry name" value="LytTR"/>
    <property type="match status" value="1"/>
</dbReference>
<dbReference type="SMART" id="SM00448">
    <property type="entry name" value="REC"/>
    <property type="match status" value="1"/>
</dbReference>